<evidence type="ECO:0000313" key="3">
    <source>
        <dbReference type="Proteomes" id="UP001370348"/>
    </source>
</evidence>
<name>A0ABZ2M1Z3_9BACT</name>
<dbReference type="Proteomes" id="UP001370348">
    <property type="component" value="Chromosome"/>
</dbReference>
<keyword evidence="3" id="KW-1185">Reference proteome</keyword>
<dbReference type="EMBL" id="CP089984">
    <property type="protein sequence ID" value="WXB16036.1"/>
    <property type="molecule type" value="Genomic_DNA"/>
</dbReference>
<gene>
    <name evidence="2" type="ORF">LZC94_01915</name>
</gene>
<evidence type="ECO:0000256" key="1">
    <source>
        <dbReference type="SAM" id="MobiDB-lite"/>
    </source>
</evidence>
<reference evidence="2 3" key="1">
    <citation type="submission" date="2021-12" db="EMBL/GenBank/DDBJ databases">
        <title>Discovery of the Pendulisporaceae a myxobacterial family with distinct sporulation behavior and unique specialized metabolism.</title>
        <authorList>
            <person name="Garcia R."/>
            <person name="Popoff A."/>
            <person name="Bader C.D."/>
            <person name="Loehr J."/>
            <person name="Walesch S."/>
            <person name="Walt C."/>
            <person name="Boldt J."/>
            <person name="Bunk B."/>
            <person name="Haeckl F.J.F.P.J."/>
            <person name="Gunesch A.P."/>
            <person name="Birkelbach J."/>
            <person name="Nuebel U."/>
            <person name="Pietschmann T."/>
            <person name="Bach T."/>
            <person name="Mueller R."/>
        </authorList>
    </citation>
    <scope>NUCLEOTIDE SEQUENCE [LARGE SCALE GENOMIC DNA]</scope>
    <source>
        <strain evidence="2 3">MSr11954</strain>
    </source>
</reference>
<sequence length="126" mass="14127">MKIRQILEDARVFARSEDWTGGIARAQLALSTAQSDDERNACQLEIERLEEGERAWRAEIESRRASYLKRELTTDGGPERTGAGIPRSNARPPARERALFSFSHRARVATRNGDVATRNGNVMAET</sequence>
<feature type="region of interest" description="Disordered" evidence="1">
    <location>
        <begin position="70"/>
        <end position="94"/>
    </location>
</feature>
<organism evidence="2 3">
    <name type="scientific">Pendulispora albinea</name>
    <dbReference type="NCBI Taxonomy" id="2741071"/>
    <lineage>
        <taxon>Bacteria</taxon>
        <taxon>Pseudomonadati</taxon>
        <taxon>Myxococcota</taxon>
        <taxon>Myxococcia</taxon>
        <taxon>Myxococcales</taxon>
        <taxon>Sorangiineae</taxon>
        <taxon>Pendulisporaceae</taxon>
        <taxon>Pendulispora</taxon>
    </lineage>
</organism>
<evidence type="ECO:0000313" key="2">
    <source>
        <dbReference type="EMBL" id="WXB16036.1"/>
    </source>
</evidence>
<dbReference type="RefSeq" id="WP_394825665.1">
    <property type="nucleotide sequence ID" value="NZ_CP089984.1"/>
</dbReference>
<proteinExistence type="predicted"/>
<accession>A0ABZ2M1Z3</accession>
<protein>
    <submittedName>
        <fullName evidence="2">Uncharacterized protein</fullName>
    </submittedName>
</protein>